<name>A0A2A2F9J6_9GAMM</name>
<dbReference type="CDD" id="cd00093">
    <property type="entry name" value="HTH_XRE"/>
    <property type="match status" value="1"/>
</dbReference>
<feature type="region of interest" description="Disordered" evidence="2">
    <location>
        <begin position="90"/>
        <end position="117"/>
    </location>
</feature>
<dbReference type="Pfam" id="PF07883">
    <property type="entry name" value="Cupin_2"/>
    <property type="match status" value="1"/>
</dbReference>
<dbReference type="PROSITE" id="PS50943">
    <property type="entry name" value="HTH_CROC1"/>
    <property type="match status" value="1"/>
</dbReference>
<evidence type="ECO:0000313" key="5">
    <source>
        <dbReference type="Proteomes" id="UP000218896"/>
    </source>
</evidence>
<dbReference type="PANTHER" id="PTHR46797">
    <property type="entry name" value="HTH-TYPE TRANSCRIPTIONAL REGULATOR"/>
    <property type="match status" value="1"/>
</dbReference>
<dbReference type="InterPro" id="IPR050807">
    <property type="entry name" value="TransReg_Diox_bact_type"/>
</dbReference>
<dbReference type="InterPro" id="IPR001387">
    <property type="entry name" value="Cro/C1-type_HTH"/>
</dbReference>
<dbReference type="InterPro" id="IPR010982">
    <property type="entry name" value="Lambda_DNA-bd_dom_sf"/>
</dbReference>
<reference evidence="4 5" key="1">
    <citation type="submission" date="2017-08" db="EMBL/GenBank/DDBJ databases">
        <title>Halovibrio sewagensis sp. nov., isolated from wastewater of high salinity.</title>
        <authorList>
            <person name="Dong X."/>
            <person name="Zhang G."/>
        </authorList>
    </citation>
    <scope>NUCLEOTIDE SEQUENCE [LARGE SCALE GENOMIC DNA]</scope>
    <source>
        <strain evidence="4 5">YL5-2</strain>
    </source>
</reference>
<dbReference type="InterPro" id="IPR011051">
    <property type="entry name" value="RmlC_Cupin_sf"/>
</dbReference>
<evidence type="ECO:0000259" key="3">
    <source>
        <dbReference type="PROSITE" id="PS50943"/>
    </source>
</evidence>
<evidence type="ECO:0000256" key="2">
    <source>
        <dbReference type="SAM" id="MobiDB-lite"/>
    </source>
</evidence>
<dbReference type="SUPFAM" id="SSF51182">
    <property type="entry name" value="RmlC-like cupins"/>
    <property type="match status" value="1"/>
</dbReference>
<feature type="compositionally biased region" description="Basic and acidic residues" evidence="2">
    <location>
        <begin position="102"/>
        <end position="117"/>
    </location>
</feature>
<accession>A0A2A2F9J6</accession>
<dbReference type="InterPro" id="IPR013096">
    <property type="entry name" value="Cupin_2"/>
</dbReference>
<dbReference type="PANTHER" id="PTHR46797:SF20">
    <property type="entry name" value="BLR4304 PROTEIN"/>
    <property type="match status" value="1"/>
</dbReference>
<dbReference type="GO" id="GO:0005829">
    <property type="term" value="C:cytosol"/>
    <property type="evidence" value="ECO:0007669"/>
    <property type="project" value="TreeGrafter"/>
</dbReference>
<dbReference type="InterPro" id="IPR014710">
    <property type="entry name" value="RmlC-like_jellyroll"/>
</dbReference>
<keyword evidence="1" id="KW-0238">DNA-binding</keyword>
<dbReference type="Gene3D" id="1.10.260.40">
    <property type="entry name" value="lambda repressor-like DNA-binding domains"/>
    <property type="match status" value="1"/>
</dbReference>
<gene>
    <name evidence="4" type="ORF">CK501_07330</name>
</gene>
<keyword evidence="5" id="KW-1185">Reference proteome</keyword>
<organism evidence="4 5">
    <name type="scientific">Halovibrio salipaludis</name>
    <dbReference type="NCBI Taxonomy" id="2032626"/>
    <lineage>
        <taxon>Bacteria</taxon>
        <taxon>Pseudomonadati</taxon>
        <taxon>Pseudomonadota</taxon>
        <taxon>Gammaproteobacteria</taxon>
        <taxon>Oceanospirillales</taxon>
        <taxon>Halomonadaceae</taxon>
        <taxon>Halovibrio</taxon>
    </lineage>
</organism>
<feature type="domain" description="HTH cro/C1-type" evidence="3">
    <location>
        <begin position="36"/>
        <end position="90"/>
    </location>
</feature>
<protein>
    <submittedName>
        <fullName evidence="4">Transcriptional regulator</fullName>
    </submittedName>
</protein>
<dbReference type="SUPFAM" id="SSF47413">
    <property type="entry name" value="lambda repressor-like DNA-binding domains"/>
    <property type="match status" value="1"/>
</dbReference>
<dbReference type="AlphaFoldDB" id="A0A2A2F9J6"/>
<dbReference type="GO" id="GO:0003677">
    <property type="term" value="F:DNA binding"/>
    <property type="evidence" value="ECO:0007669"/>
    <property type="project" value="UniProtKB-KW"/>
</dbReference>
<dbReference type="OrthoDB" id="9805356at2"/>
<dbReference type="CDD" id="cd02209">
    <property type="entry name" value="cupin_XRE_C"/>
    <property type="match status" value="1"/>
</dbReference>
<evidence type="ECO:0000313" key="4">
    <source>
        <dbReference type="EMBL" id="PAU81347.1"/>
    </source>
</evidence>
<evidence type="ECO:0000256" key="1">
    <source>
        <dbReference type="ARBA" id="ARBA00023125"/>
    </source>
</evidence>
<dbReference type="EMBL" id="NSKD01000002">
    <property type="protein sequence ID" value="PAU81347.1"/>
    <property type="molecule type" value="Genomic_DNA"/>
</dbReference>
<dbReference type="GO" id="GO:0003700">
    <property type="term" value="F:DNA-binding transcription factor activity"/>
    <property type="evidence" value="ECO:0007669"/>
    <property type="project" value="TreeGrafter"/>
</dbReference>
<dbReference type="SMART" id="SM00530">
    <property type="entry name" value="HTH_XRE"/>
    <property type="match status" value="1"/>
</dbReference>
<sequence>MSEDSENMREPLHETLQVQRGETEATLQPLRLGERVRSLRLGQGLTLEEASKLTGLARSTLSKIENEQISPTFSVVHKLVNGLGIDLPQLFSEPSNSAQPSGRRDITRRGEGKPHPTATYEHELLATDLSHKKMVPFTTRVRARAFGDFPEWIRHDGEEFLYVLSGAILFYTEFYEPVRLEAGDSAYYDCTMGHMLVSVSEEDAEVLWVTA</sequence>
<dbReference type="Pfam" id="PF01381">
    <property type="entry name" value="HTH_3"/>
    <property type="match status" value="1"/>
</dbReference>
<dbReference type="Gene3D" id="2.60.120.10">
    <property type="entry name" value="Jelly Rolls"/>
    <property type="match status" value="1"/>
</dbReference>
<comment type="caution">
    <text evidence="4">The sequence shown here is derived from an EMBL/GenBank/DDBJ whole genome shotgun (WGS) entry which is preliminary data.</text>
</comment>
<proteinExistence type="predicted"/>
<dbReference type="Proteomes" id="UP000218896">
    <property type="component" value="Unassembled WGS sequence"/>
</dbReference>